<name>A0ABX0GY02_9ACTN</name>
<keyword evidence="3" id="KW-1133">Transmembrane helix</keyword>
<evidence type="ECO:0000259" key="4">
    <source>
        <dbReference type="SMART" id="SM00331"/>
    </source>
</evidence>
<evidence type="ECO:0000313" key="6">
    <source>
        <dbReference type="Proteomes" id="UP000800981"/>
    </source>
</evidence>
<dbReference type="SMART" id="SM00331">
    <property type="entry name" value="PP2C_SIG"/>
    <property type="match status" value="1"/>
</dbReference>
<keyword evidence="6" id="KW-1185">Reference proteome</keyword>
<feature type="region of interest" description="Disordered" evidence="2">
    <location>
        <begin position="361"/>
        <end position="384"/>
    </location>
</feature>
<dbReference type="Proteomes" id="UP000800981">
    <property type="component" value="Unassembled WGS sequence"/>
</dbReference>
<gene>
    <name evidence="5" type="ORF">G9H71_12260</name>
</gene>
<keyword evidence="3" id="KW-0472">Membrane</keyword>
<organism evidence="5 6">
    <name type="scientific">Motilibacter deserti</name>
    <dbReference type="NCBI Taxonomy" id="2714956"/>
    <lineage>
        <taxon>Bacteria</taxon>
        <taxon>Bacillati</taxon>
        <taxon>Actinomycetota</taxon>
        <taxon>Actinomycetes</taxon>
        <taxon>Motilibacterales</taxon>
        <taxon>Motilibacteraceae</taxon>
        <taxon>Motilibacter</taxon>
    </lineage>
</organism>
<evidence type="ECO:0000313" key="5">
    <source>
        <dbReference type="EMBL" id="NHC14551.1"/>
    </source>
</evidence>
<dbReference type="PANTHER" id="PTHR43156">
    <property type="entry name" value="STAGE II SPORULATION PROTEIN E-RELATED"/>
    <property type="match status" value="1"/>
</dbReference>
<reference evidence="5 6" key="1">
    <citation type="submission" date="2020-03" db="EMBL/GenBank/DDBJ databases">
        <title>Two novel Motilibacter sp.</title>
        <authorList>
            <person name="Liu S."/>
        </authorList>
    </citation>
    <scope>NUCLEOTIDE SEQUENCE [LARGE SCALE GENOMIC DNA]</scope>
    <source>
        <strain evidence="5 6">E257</strain>
    </source>
</reference>
<dbReference type="PANTHER" id="PTHR43156:SF2">
    <property type="entry name" value="STAGE II SPORULATION PROTEIN E"/>
    <property type="match status" value="1"/>
</dbReference>
<sequence>MTGRAPGHHVAAPPRRRLLGIAAGLAAIVTVIAADVLQGTGLQYLGVLTVAPFVTAIFAAPVDVLAVGIVTMGSSQLFYEVARTVSSTGQAGRLGFAVAGTFTAVLAATVRQRGDRQLREITDIAEAAQAAILRPPPERSGALRFAARYRSATASARVGGDFYDVQATPYGVRVIVGDVRGKGLDAVRLASAVLGSFREAVFTAGPDLAAVARTVSDSTARSMAIEDFVTAVLLELDGEGRGRIVNCGHPAPLRLAPDGEVSAVEPRTPQPPLGLADVPVAEDLSLAHGERLLLFTDGIVEARDAEGRFFELERAVREIGASASREAVLDLLLDAVDAHSGGARGDDTAVLLVERCAPGHRAAGARGRSQPAAAPGGRWPAHGL</sequence>
<feature type="transmembrane region" description="Helical" evidence="3">
    <location>
        <begin position="44"/>
        <end position="71"/>
    </location>
</feature>
<evidence type="ECO:0000256" key="1">
    <source>
        <dbReference type="ARBA" id="ARBA00022801"/>
    </source>
</evidence>
<dbReference type="EMBL" id="JAANNP010000007">
    <property type="protein sequence ID" value="NHC14551.1"/>
    <property type="molecule type" value="Genomic_DNA"/>
</dbReference>
<feature type="domain" description="PPM-type phosphatase" evidence="4">
    <location>
        <begin position="143"/>
        <end position="355"/>
    </location>
</feature>
<dbReference type="InterPro" id="IPR036457">
    <property type="entry name" value="PPM-type-like_dom_sf"/>
</dbReference>
<dbReference type="Pfam" id="PF07228">
    <property type="entry name" value="SpoIIE"/>
    <property type="match status" value="1"/>
</dbReference>
<dbReference type="InterPro" id="IPR001932">
    <property type="entry name" value="PPM-type_phosphatase-like_dom"/>
</dbReference>
<keyword evidence="3" id="KW-0812">Transmembrane</keyword>
<feature type="transmembrane region" description="Helical" evidence="3">
    <location>
        <begin position="91"/>
        <end position="110"/>
    </location>
</feature>
<comment type="caution">
    <text evidence="5">The sequence shown here is derived from an EMBL/GenBank/DDBJ whole genome shotgun (WGS) entry which is preliminary data.</text>
</comment>
<dbReference type="RefSeq" id="WP_166282188.1">
    <property type="nucleotide sequence ID" value="NZ_JAANNP010000007.1"/>
</dbReference>
<feature type="transmembrane region" description="Helical" evidence="3">
    <location>
        <begin position="18"/>
        <end position="37"/>
    </location>
</feature>
<proteinExistence type="predicted"/>
<evidence type="ECO:0000256" key="3">
    <source>
        <dbReference type="SAM" id="Phobius"/>
    </source>
</evidence>
<evidence type="ECO:0000256" key="2">
    <source>
        <dbReference type="SAM" id="MobiDB-lite"/>
    </source>
</evidence>
<dbReference type="InterPro" id="IPR052016">
    <property type="entry name" value="Bact_Sigma-Reg"/>
</dbReference>
<keyword evidence="1" id="KW-0378">Hydrolase</keyword>
<dbReference type="Gene3D" id="3.60.40.10">
    <property type="entry name" value="PPM-type phosphatase domain"/>
    <property type="match status" value="1"/>
</dbReference>
<protein>
    <submittedName>
        <fullName evidence="5">Serine/threonine-protein phosphatase</fullName>
    </submittedName>
</protein>
<accession>A0ABX0GY02</accession>